<comment type="similarity">
    <text evidence="1">Belongs to the short-chain dehydrogenases/reductases (SDR) family.</text>
</comment>
<dbReference type="GO" id="GO:0008206">
    <property type="term" value="P:bile acid metabolic process"/>
    <property type="evidence" value="ECO:0007669"/>
    <property type="project" value="UniProtKB-ARBA"/>
</dbReference>
<keyword evidence="4" id="KW-1185">Reference proteome</keyword>
<dbReference type="Proteomes" id="UP000263232">
    <property type="component" value="Chromosome"/>
</dbReference>
<dbReference type="FunFam" id="3.40.50.720:FF:000084">
    <property type="entry name" value="Short-chain dehydrogenase reductase"/>
    <property type="match status" value="1"/>
</dbReference>
<keyword evidence="2" id="KW-0560">Oxidoreductase</keyword>
<dbReference type="PRINTS" id="PR00081">
    <property type="entry name" value="GDHRDH"/>
</dbReference>
<dbReference type="GO" id="GO:0016491">
    <property type="term" value="F:oxidoreductase activity"/>
    <property type="evidence" value="ECO:0007669"/>
    <property type="project" value="UniProtKB-KW"/>
</dbReference>
<dbReference type="AlphaFoldDB" id="A0A347WMA1"/>
<dbReference type="PRINTS" id="PR00080">
    <property type="entry name" value="SDRFAMILY"/>
</dbReference>
<gene>
    <name evidence="3" type="ORF">CL176_09470</name>
</gene>
<reference evidence="3 4" key="1">
    <citation type="submission" date="2017-09" db="EMBL/GenBank/DDBJ databases">
        <title>Complete genome sequence of Oxytococcus suis strain ZY16052.</title>
        <authorList>
            <person name="Li F."/>
        </authorList>
    </citation>
    <scope>NUCLEOTIDE SEQUENCE [LARGE SCALE GENOMIC DNA]</scope>
    <source>
        <strain evidence="3 4">ZY16052</strain>
    </source>
</reference>
<dbReference type="PROSITE" id="PS00061">
    <property type="entry name" value="ADH_SHORT"/>
    <property type="match status" value="1"/>
</dbReference>
<protein>
    <submittedName>
        <fullName evidence="3">Short-chain dehydrogenase</fullName>
    </submittedName>
</protein>
<dbReference type="PANTHER" id="PTHR43477:SF1">
    <property type="entry name" value="DIHYDROANTICAPSIN 7-DEHYDROGENASE"/>
    <property type="match status" value="1"/>
</dbReference>
<dbReference type="Gene3D" id="3.40.50.720">
    <property type="entry name" value="NAD(P)-binding Rossmann-like Domain"/>
    <property type="match status" value="1"/>
</dbReference>
<dbReference type="KEGG" id="abae:CL176_09470"/>
<evidence type="ECO:0000256" key="2">
    <source>
        <dbReference type="ARBA" id="ARBA00023002"/>
    </source>
</evidence>
<sequence>MQLKDKVAIITGAGSGFGKATSELFAEEGAKVVVVDYNLESAEKTVKEIQDAGGEAIAVQGDVSQVEDVQNFIQKAIDTYGQIDVLFNNAGIYAPGNAEEVSLEDFNKSIEVNVNGVFYASKFAIPYLKKTKGCIISTASAGGIIGFPGAVAYGTTKGAVISMMKAIAVDYAIDGVRANAICPGTGVTGMTSALLEDDAIREGFLAPIPMKRLGQPDDIAKAALFLASDQASYITGHALPVDGGWTMS</sequence>
<evidence type="ECO:0000313" key="3">
    <source>
        <dbReference type="EMBL" id="AXY26208.1"/>
    </source>
</evidence>
<dbReference type="Pfam" id="PF13561">
    <property type="entry name" value="adh_short_C2"/>
    <property type="match status" value="1"/>
</dbReference>
<dbReference type="InterPro" id="IPR020904">
    <property type="entry name" value="Sc_DH/Rdtase_CS"/>
</dbReference>
<dbReference type="NCBIfam" id="NF005559">
    <property type="entry name" value="PRK07231.1"/>
    <property type="match status" value="1"/>
</dbReference>
<proteinExistence type="inferred from homology"/>
<name>A0A347WMA1_9LACT</name>
<dbReference type="EMBL" id="CP023434">
    <property type="protein sequence ID" value="AXY26208.1"/>
    <property type="molecule type" value="Genomic_DNA"/>
</dbReference>
<dbReference type="CDD" id="cd05233">
    <property type="entry name" value="SDR_c"/>
    <property type="match status" value="1"/>
</dbReference>
<dbReference type="OrthoDB" id="9805904at2"/>
<accession>A0A347WMA1</accession>
<dbReference type="SUPFAM" id="SSF51735">
    <property type="entry name" value="NAD(P)-binding Rossmann-fold domains"/>
    <property type="match status" value="1"/>
</dbReference>
<evidence type="ECO:0000256" key="1">
    <source>
        <dbReference type="ARBA" id="ARBA00006484"/>
    </source>
</evidence>
<dbReference type="RefSeq" id="WP_118991103.1">
    <property type="nucleotide sequence ID" value="NZ_CP023434.1"/>
</dbReference>
<dbReference type="InterPro" id="IPR036291">
    <property type="entry name" value="NAD(P)-bd_dom_sf"/>
</dbReference>
<dbReference type="PANTHER" id="PTHR43477">
    <property type="entry name" value="DIHYDROANTICAPSIN 7-DEHYDROGENASE"/>
    <property type="match status" value="1"/>
</dbReference>
<dbReference type="InterPro" id="IPR002347">
    <property type="entry name" value="SDR_fam"/>
</dbReference>
<dbReference type="InterPro" id="IPR051122">
    <property type="entry name" value="SDR_DHRS6-like"/>
</dbReference>
<evidence type="ECO:0000313" key="4">
    <source>
        <dbReference type="Proteomes" id="UP000263232"/>
    </source>
</evidence>
<organism evidence="3 4">
    <name type="scientific">Suicoccus acidiformans</name>
    <dbReference type="NCBI Taxonomy" id="2036206"/>
    <lineage>
        <taxon>Bacteria</taxon>
        <taxon>Bacillati</taxon>
        <taxon>Bacillota</taxon>
        <taxon>Bacilli</taxon>
        <taxon>Lactobacillales</taxon>
        <taxon>Aerococcaceae</taxon>
        <taxon>Suicoccus</taxon>
    </lineage>
</organism>